<feature type="transmembrane region" description="Helical" evidence="1">
    <location>
        <begin position="70"/>
        <end position="91"/>
    </location>
</feature>
<evidence type="ECO:0000256" key="1">
    <source>
        <dbReference type="SAM" id="Phobius"/>
    </source>
</evidence>
<feature type="transmembrane region" description="Helical" evidence="1">
    <location>
        <begin position="241"/>
        <end position="260"/>
    </location>
</feature>
<feature type="transmembrane region" description="Helical" evidence="1">
    <location>
        <begin position="103"/>
        <end position="124"/>
    </location>
</feature>
<gene>
    <name evidence="2" type="ORF">UFOPK2958_00673</name>
</gene>
<keyword evidence="1" id="KW-1133">Transmembrane helix</keyword>
<name>A0A6J6WLM8_9ZZZZ</name>
<reference evidence="2" key="1">
    <citation type="submission" date="2020-05" db="EMBL/GenBank/DDBJ databases">
        <authorList>
            <person name="Chiriac C."/>
            <person name="Salcher M."/>
            <person name="Ghai R."/>
            <person name="Kavagutti S V."/>
        </authorList>
    </citation>
    <scope>NUCLEOTIDE SEQUENCE</scope>
</reference>
<feature type="transmembrane region" description="Helical" evidence="1">
    <location>
        <begin position="180"/>
        <end position="200"/>
    </location>
</feature>
<protein>
    <submittedName>
        <fullName evidence="2">Unannotated protein</fullName>
    </submittedName>
</protein>
<feature type="transmembrane region" description="Helical" evidence="1">
    <location>
        <begin position="212"/>
        <end position="235"/>
    </location>
</feature>
<keyword evidence="1" id="KW-0812">Transmembrane</keyword>
<sequence length="369" mass="38414">MIGLWSCLTSPVNCVTSESLSGVGGSIISSVASWVTGDAHTWLSATGALMAQTTAPHIVTTYVRQEYVRVASISPLIALLALLASVVHGLWRNDGASLVRHTATFLPLGIVATLVGPTLATLVLRLADGLATVVSGDVTAQLSLASDQISATAPTFSMFAMTVLCLLAALLLWVELVLRNIVLALLLCTMPLIVAALVWAPARRIAGRLVEAFVAVALSKVAVVLALSLGLSGMASSNGTSIVIGAATLALAGFTPYLVLRVAPLASHAAAHSFEGFRQRTVSSAAGATNHPVARAVSQMLPSKMPVTPDPPEDLGLSMWQGVPEQPMPPINDGPRPPAPIVAPPVRTGRPVVLRDEMGPVMGWEWDDE</sequence>
<dbReference type="AlphaFoldDB" id="A0A6J6WLM8"/>
<keyword evidence="1" id="KW-0472">Membrane</keyword>
<dbReference type="EMBL" id="CAFAAB010000062">
    <property type="protein sequence ID" value="CAB4783167.1"/>
    <property type="molecule type" value="Genomic_DNA"/>
</dbReference>
<evidence type="ECO:0000313" key="2">
    <source>
        <dbReference type="EMBL" id="CAB4783167.1"/>
    </source>
</evidence>
<accession>A0A6J6WLM8</accession>
<dbReference type="Pfam" id="PF19590">
    <property type="entry name" value="TrbL_3"/>
    <property type="match status" value="1"/>
</dbReference>
<feature type="transmembrane region" description="Helical" evidence="1">
    <location>
        <begin position="156"/>
        <end position="174"/>
    </location>
</feature>
<dbReference type="InterPro" id="IPR045782">
    <property type="entry name" value="TrbL_3"/>
</dbReference>
<proteinExistence type="predicted"/>
<organism evidence="2">
    <name type="scientific">freshwater metagenome</name>
    <dbReference type="NCBI Taxonomy" id="449393"/>
    <lineage>
        <taxon>unclassified sequences</taxon>
        <taxon>metagenomes</taxon>
        <taxon>ecological metagenomes</taxon>
    </lineage>
</organism>